<accession>A0A5C3LG28</accession>
<dbReference type="EMBL" id="ML213703">
    <property type="protein sequence ID" value="TFK31827.1"/>
    <property type="molecule type" value="Genomic_DNA"/>
</dbReference>
<sequence>MTTTRAQENLNNAATIPNSNIAPELAIPSKKTKKTKKTSVQRLNEDLAAEAAGPPLKLTRTECILEDSGISIPAKSAEIVPASIINAEDATSPVKSPSELPPPENTIGHSESDSGCISTSPEETPSELQPPEITANYSTFGSDSGSEFDDDAGSIYTDESEDMVTPHKVADGKRPRSDSAISPSVSHHAKSGQLSVAHSSATSGSVTCEPSPTSLQSDLSVIEDDLQGSSKVIGEFSHGRTILYNMADKDNEMEVDFATPQPICGKVLLYLDCSVDASPHTSMNQDVQSKLAPVLEKLSGCHSPVASKLLYYIIGFVSF</sequence>
<feature type="compositionally biased region" description="Acidic residues" evidence="1">
    <location>
        <begin position="146"/>
        <end position="162"/>
    </location>
</feature>
<proteinExistence type="predicted"/>
<reference evidence="2 3" key="1">
    <citation type="journal article" date="2019" name="Nat. Ecol. Evol.">
        <title>Megaphylogeny resolves global patterns of mushroom evolution.</title>
        <authorList>
            <person name="Varga T."/>
            <person name="Krizsan K."/>
            <person name="Foldi C."/>
            <person name="Dima B."/>
            <person name="Sanchez-Garcia M."/>
            <person name="Sanchez-Ramirez S."/>
            <person name="Szollosi G.J."/>
            <person name="Szarkandi J.G."/>
            <person name="Papp V."/>
            <person name="Albert L."/>
            <person name="Andreopoulos W."/>
            <person name="Angelini C."/>
            <person name="Antonin V."/>
            <person name="Barry K.W."/>
            <person name="Bougher N.L."/>
            <person name="Buchanan P."/>
            <person name="Buyck B."/>
            <person name="Bense V."/>
            <person name="Catcheside P."/>
            <person name="Chovatia M."/>
            <person name="Cooper J."/>
            <person name="Damon W."/>
            <person name="Desjardin D."/>
            <person name="Finy P."/>
            <person name="Geml J."/>
            <person name="Haridas S."/>
            <person name="Hughes K."/>
            <person name="Justo A."/>
            <person name="Karasinski D."/>
            <person name="Kautmanova I."/>
            <person name="Kiss B."/>
            <person name="Kocsube S."/>
            <person name="Kotiranta H."/>
            <person name="LaButti K.M."/>
            <person name="Lechner B.E."/>
            <person name="Liimatainen K."/>
            <person name="Lipzen A."/>
            <person name="Lukacs Z."/>
            <person name="Mihaltcheva S."/>
            <person name="Morgado L.N."/>
            <person name="Niskanen T."/>
            <person name="Noordeloos M.E."/>
            <person name="Ohm R.A."/>
            <person name="Ortiz-Santana B."/>
            <person name="Ovrebo C."/>
            <person name="Racz N."/>
            <person name="Riley R."/>
            <person name="Savchenko A."/>
            <person name="Shiryaev A."/>
            <person name="Soop K."/>
            <person name="Spirin V."/>
            <person name="Szebenyi C."/>
            <person name="Tomsovsky M."/>
            <person name="Tulloss R.E."/>
            <person name="Uehling J."/>
            <person name="Grigoriev I.V."/>
            <person name="Vagvolgyi C."/>
            <person name="Papp T."/>
            <person name="Martin F.M."/>
            <person name="Miettinen O."/>
            <person name="Hibbett D.S."/>
            <person name="Nagy L.G."/>
        </authorList>
    </citation>
    <scope>NUCLEOTIDE SEQUENCE [LARGE SCALE GENOMIC DNA]</scope>
    <source>
        <strain evidence="2 3">CBS 166.37</strain>
    </source>
</reference>
<keyword evidence="3" id="KW-1185">Reference proteome</keyword>
<organism evidence="2 3">
    <name type="scientific">Crucibulum laeve</name>
    <dbReference type="NCBI Taxonomy" id="68775"/>
    <lineage>
        <taxon>Eukaryota</taxon>
        <taxon>Fungi</taxon>
        <taxon>Dikarya</taxon>
        <taxon>Basidiomycota</taxon>
        <taxon>Agaricomycotina</taxon>
        <taxon>Agaricomycetes</taxon>
        <taxon>Agaricomycetidae</taxon>
        <taxon>Agaricales</taxon>
        <taxon>Agaricineae</taxon>
        <taxon>Nidulariaceae</taxon>
        <taxon>Crucibulum</taxon>
    </lineage>
</organism>
<feature type="compositionally biased region" description="Basic and acidic residues" evidence="1">
    <location>
        <begin position="164"/>
        <end position="177"/>
    </location>
</feature>
<dbReference type="OrthoDB" id="3070904at2759"/>
<dbReference type="AlphaFoldDB" id="A0A5C3LG28"/>
<feature type="compositionally biased region" description="Polar residues" evidence="1">
    <location>
        <begin position="107"/>
        <end position="127"/>
    </location>
</feature>
<name>A0A5C3LG28_9AGAR</name>
<evidence type="ECO:0000256" key="1">
    <source>
        <dbReference type="SAM" id="MobiDB-lite"/>
    </source>
</evidence>
<evidence type="ECO:0000313" key="2">
    <source>
        <dbReference type="EMBL" id="TFK31827.1"/>
    </source>
</evidence>
<feature type="compositionally biased region" description="Polar residues" evidence="1">
    <location>
        <begin position="192"/>
        <end position="213"/>
    </location>
</feature>
<feature type="region of interest" description="Disordered" evidence="1">
    <location>
        <begin position="89"/>
        <end position="213"/>
    </location>
</feature>
<dbReference type="Proteomes" id="UP000308652">
    <property type="component" value="Unassembled WGS sequence"/>
</dbReference>
<evidence type="ECO:0000313" key="3">
    <source>
        <dbReference type="Proteomes" id="UP000308652"/>
    </source>
</evidence>
<feature type="compositionally biased region" description="Polar residues" evidence="1">
    <location>
        <begin position="1"/>
        <end position="21"/>
    </location>
</feature>
<protein>
    <submittedName>
        <fullName evidence="2">Uncharacterized protein</fullName>
    </submittedName>
</protein>
<dbReference type="STRING" id="68775.A0A5C3LG28"/>
<gene>
    <name evidence="2" type="ORF">BDQ12DRAFT_729191</name>
</gene>
<feature type="region of interest" description="Disordered" evidence="1">
    <location>
        <begin position="1"/>
        <end position="23"/>
    </location>
</feature>